<dbReference type="EMBL" id="BMZD01000001">
    <property type="protein sequence ID" value="GGZ85753.1"/>
    <property type="molecule type" value="Genomic_DNA"/>
</dbReference>
<feature type="region of interest" description="Disordered" evidence="2">
    <location>
        <begin position="1"/>
        <end position="27"/>
    </location>
</feature>
<reference evidence="3" key="2">
    <citation type="submission" date="2020-09" db="EMBL/GenBank/DDBJ databases">
        <authorList>
            <person name="Sun Q."/>
            <person name="Kim S."/>
        </authorList>
    </citation>
    <scope>NUCLEOTIDE SEQUENCE</scope>
    <source>
        <strain evidence="3">KCTC 32422</strain>
    </source>
</reference>
<sequence length="606" mass="66424">MSGTSVSNHLAKPHAKKRKAPARAEQRRDAPGLFLTADVTAVLEQQLGAAGFALARFGGDAVRSALDASGDKAAGPLGIVWSGPERGIVAALLEGADPALSLENWCAEAEQVVGLFRRFRRKLVLINDNSFADPSADAEREAILQRFDLSGMALQVTREPTSGDAREEGGVSAAHAAAMTWLTRVAITHHPRLKGLLAELSASSIIPLRAADVAKVGAVQAFAALSALHEEGNRLRGAAELATQEMVALTQRHEQELRASRSELDALRLRSEEREGEFAEEARALNVEIAALQEERDAVREERDLLRRQAELAMRELAALHEEGNRLRGAAELATQEMVALTQRHEQELRASRSELDALRLRSEEREGEFAEEARALNVEIAALQEERDAVREERDLLREQILLNIKDLDDLDASARAYCASVEELTVKLDRQSDKLTALTDENAALQGNLIAYAARAEAEADLAMQGFDQSGRFMDLIERVTLGTGVERSDGVIKLSATSAQSHGIYGPYLTLAPGKYEVCVAFSMTPRGLGEPVAVIEVVHNVDDVLAMRRFEGSKLKSQHFIMREVVTIPPHTSEADRPEFELRLWTDQIKQAEVGLAYVRRL</sequence>
<keyword evidence="1" id="KW-0175">Coiled coil</keyword>
<protein>
    <submittedName>
        <fullName evidence="3">Uncharacterized protein</fullName>
    </submittedName>
</protein>
<gene>
    <name evidence="3" type="ORF">GCM10011617_00190</name>
</gene>
<dbReference type="Proteomes" id="UP000634139">
    <property type="component" value="Unassembled WGS sequence"/>
</dbReference>
<name>A0A918R3W0_9SPHN</name>
<feature type="coiled-coil region" evidence="1">
    <location>
        <begin position="250"/>
        <end position="450"/>
    </location>
</feature>
<evidence type="ECO:0000256" key="1">
    <source>
        <dbReference type="SAM" id="Coils"/>
    </source>
</evidence>
<organism evidence="3 4">
    <name type="scientific">Novosphingobium arvoryzae</name>
    <dbReference type="NCBI Taxonomy" id="1256514"/>
    <lineage>
        <taxon>Bacteria</taxon>
        <taxon>Pseudomonadati</taxon>
        <taxon>Pseudomonadota</taxon>
        <taxon>Alphaproteobacteria</taxon>
        <taxon>Sphingomonadales</taxon>
        <taxon>Sphingomonadaceae</taxon>
        <taxon>Novosphingobium</taxon>
    </lineage>
</organism>
<evidence type="ECO:0000313" key="4">
    <source>
        <dbReference type="Proteomes" id="UP000634139"/>
    </source>
</evidence>
<keyword evidence="4" id="KW-1185">Reference proteome</keyword>
<evidence type="ECO:0000313" key="3">
    <source>
        <dbReference type="EMBL" id="GGZ85753.1"/>
    </source>
</evidence>
<evidence type="ECO:0000256" key="2">
    <source>
        <dbReference type="SAM" id="MobiDB-lite"/>
    </source>
</evidence>
<accession>A0A918R3W0</accession>
<feature type="compositionally biased region" description="Basic residues" evidence="2">
    <location>
        <begin position="11"/>
        <end position="21"/>
    </location>
</feature>
<dbReference type="AlphaFoldDB" id="A0A918R3W0"/>
<comment type="caution">
    <text evidence="3">The sequence shown here is derived from an EMBL/GenBank/DDBJ whole genome shotgun (WGS) entry which is preliminary data.</text>
</comment>
<reference evidence="3" key="1">
    <citation type="journal article" date="2014" name="Int. J. Syst. Evol. Microbiol.">
        <title>Complete genome sequence of Corynebacterium casei LMG S-19264T (=DSM 44701T), isolated from a smear-ripened cheese.</title>
        <authorList>
            <consortium name="US DOE Joint Genome Institute (JGI-PGF)"/>
            <person name="Walter F."/>
            <person name="Albersmeier A."/>
            <person name="Kalinowski J."/>
            <person name="Ruckert C."/>
        </authorList>
    </citation>
    <scope>NUCLEOTIDE SEQUENCE</scope>
    <source>
        <strain evidence="3">KCTC 32422</strain>
    </source>
</reference>
<proteinExistence type="predicted"/>
<dbReference type="RefSeq" id="WP_189538402.1">
    <property type="nucleotide sequence ID" value="NZ_BMZD01000001.1"/>
</dbReference>